<keyword evidence="1" id="KW-0614">Plasmid</keyword>
<reference evidence="1 2" key="1">
    <citation type="submission" date="2020-01" db="EMBL/GenBank/DDBJ databases">
        <title>Pseudarthrobacter psychrotolerans sp. nov., isolated from antarctic soil.</title>
        <authorList>
            <person name="Shin Y."/>
            <person name="Park W."/>
        </authorList>
    </citation>
    <scope>NUCLEOTIDE SEQUENCE [LARGE SCALE GENOMIC DNA]</scope>
    <source>
        <strain evidence="1 2">YJ56</strain>
        <plasmid evidence="1 2">unnamed2</plasmid>
    </source>
</reference>
<evidence type="ECO:0000313" key="1">
    <source>
        <dbReference type="EMBL" id="QHK22590.1"/>
    </source>
</evidence>
<protein>
    <submittedName>
        <fullName evidence="1">Uncharacterized protein</fullName>
    </submittedName>
</protein>
<gene>
    <name evidence="1" type="ORF">GU243_23760</name>
</gene>
<organism evidence="1 2">
    <name type="scientific">Pseudarthrobacter psychrotolerans</name>
    <dbReference type="NCBI Taxonomy" id="2697569"/>
    <lineage>
        <taxon>Bacteria</taxon>
        <taxon>Bacillati</taxon>
        <taxon>Actinomycetota</taxon>
        <taxon>Actinomycetes</taxon>
        <taxon>Micrococcales</taxon>
        <taxon>Micrococcaceae</taxon>
        <taxon>Pseudarthrobacter</taxon>
    </lineage>
</organism>
<evidence type="ECO:0000313" key="2">
    <source>
        <dbReference type="Proteomes" id="UP000464186"/>
    </source>
</evidence>
<sequence>MPAATYRSPVPERLWERIRDEFNLPALEQVRERFSAVHEDPAPVMRQLVRVFIDEGTYCPGFQFRPDLSLYPVVVGLFERAMELRIPHNYFALWMMVPCTGLRGARPVDLRENGSASPLLAALERTFAGPA</sequence>
<dbReference type="KEGG" id="psey:GU243_23760"/>
<name>A0A6P1NW20_9MICC</name>
<accession>A0A6P1NW20</accession>
<dbReference type="AlphaFoldDB" id="A0A6P1NW20"/>
<keyword evidence="2" id="KW-1185">Reference proteome</keyword>
<geneLocation type="plasmid" evidence="1 2">
    <name>unnamed2</name>
</geneLocation>
<dbReference type="Proteomes" id="UP000464186">
    <property type="component" value="Plasmid unnamed2"/>
</dbReference>
<proteinExistence type="predicted"/>
<dbReference type="EMBL" id="CP047900">
    <property type="protein sequence ID" value="QHK22590.1"/>
    <property type="molecule type" value="Genomic_DNA"/>
</dbReference>